<feature type="domain" description="Leucine-binding protein" evidence="5">
    <location>
        <begin position="24"/>
        <end position="335"/>
    </location>
</feature>
<evidence type="ECO:0000256" key="1">
    <source>
        <dbReference type="ARBA" id="ARBA00010062"/>
    </source>
</evidence>
<comment type="similarity">
    <text evidence="1">Belongs to the leucine-binding protein family.</text>
</comment>
<keyword evidence="3" id="KW-0029">Amino-acid transport</keyword>
<dbReference type="Proteomes" id="UP000181897">
    <property type="component" value="Chromosome"/>
</dbReference>
<evidence type="ECO:0000313" key="7">
    <source>
        <dbReference type="Proteomes" id="UP000181897"/>
    </source>
</evidence>
<dbReference type="PANTHER" id="PTHR30483:SF6">
    <property type="entry name" value="PERIPLASMIC BINDING PROTEIN OF ABC TRANSPORTER FOR NATURAL AMINO ACIDS"/>
    <property type="match status" value="1"/>
</dbReference>
<evidence type="ECO:0000313" key="6">
    <source>
        <dbReference type="EMBL" id="APE44260.1"/>
    </source>
</evidence>
<dbReference type="CDD" id="cd06346">
    <property type="entry name" value="PBP1_ABC_ligand_binding-like"/>
    <property type="match status" value="1"/>
</dbReference>
<dbReference type="EMBL" id="CP018076">
    <property type="protein sequence ID" value="APE44260.1"/>
    <property type="molecule type" value="Genomic_DNA"/>
</dbReference>
<dbReference type="KEGG" id="suam:BOO69_13275"/>
<dbReference type="OrthoDB" id="7337537at2"/>
<dbReference type="AlphaFoldDB" id="A0A1J0WIW3"/>
<proteinExistence type="inferred from homology"/>
<dbReference type="SUPFAM" id="SSF53822">
    <property type="entry name" value="Periplasmic binding protein-like I"/>
    <property type="match status" value="1"/>
</dbReference>
<evidence type="ECO:0000259" key="5">
    <source>
        <dbReference type="Pfam" id="PF13458"/>
    </source>
</evidence>
<dbReference type="GO" id="GO:0006865">
    <property type="term" value="P:amino acid transport"/>
    <property type="evidence" value="ECO:0007669"/>
    <property type="project" value="UniProtKB-KW"/>
</dbReference>
<protein>
    <submittedName>
        <fullName evidence="6">Branched-chain amino acid ABC transporter substrate-binding protein</fullName>
    </submittedName>
</protein>
<dbReference type="InterPro" id="IPR051010">
    <property type="entry name" value="BCAA_transport"/>
</dbReference>
<dbReference type="InterPro" id="IPR028081">
    <property type="entry name" value="Leu-bd"/>
</dbReference>
<feature type="signal peptide" evidence="4">
    <location>
        <begin position="1"/>
        <end position="22"/>
    </location>
</feature>
<keyword evidence="7" id="KW-1185">Reference proteome</keyword>
<reference evidence="6 7" key="1">
    <citation type="submission" date="2016-11" db="EMBL/GenBank/DDBJ databases">
        <title>Complete genome sequence of Sulfitobacter sp. AM1-D1, a toxic bacteria associated with marine dinoflagellate Alexandrium minutum in East China Sea.</title>
        <authorList>
            <person name="Yang Q."/>
            <person name="Zhang X."/>
            <person name="Tian X."/>
        </authorList>
    </citation>
    <scope>NUCLEOTIDE SEQUENCE [LARGE SCALE GENOMIC DNA]</scope>
    <source>
        <strain evidence="6 7">AM1-D1</strain>
    </source>
</reference>
<dbReference type="Gene3D" id="3.40.50.2300">
    <property type="match status" value="2"/>
</dbReference>
<feature type="chain" id="PRO_5012678548" evidence="4">
    <location>
        <begin position="23"/>
        <end position="396"/>
    </location>
</feature>
<keyword evidence="2 4" id="KW-0732">Signal</keyword>
<dbReference type="PANTHER" id="PTHR30483">
    <property type="entry name" value="LEUCINE-SPECIFIC-BINDING PROTEIN"/>
    <property type="match status" value="1"/>
</dbReference>
<dbReference type="RefSeq" id="WP_071972603.1">
    <property type="nucleotide sequence ID" value="NZ_CP018076.1"/>
</dbReference>
<evidence type="ECO:0000256" key="2">
    <source>
        <dbReference type="ARBA" id="ARBA00022729"/>
    </source>
</evidence>
<keyword evidence="3" id="KW-0813">Transport</keyword>
<name>A0A1J0WIW3_9RHOB</name>
<dbReference type="InterPro" id="IPR028082">
    <property type="entry name" value="Peripla_BP_I"/>
</dbReference>
<dbReference type="STRING" id="1917485.BOO69_13275"/>
<evidence type="ECO:0000256" key="3">
    <source>
        <dbReference type="ARBA" id="ARBA00022970"/>
    </source>
</evidence>
<evidence type="ECO:0000256" key="4">
    <source>
        <dbReference type="SAM" id="SignalP"/>
    </source>
</evidence>
<sequence>MYRNFILASAAVPMLLSSPAFGEEIKMGILLGFTGPAESLATNMALSAELAWQEASKSGLLLGGATIVPVRGDSTCQDSSTAVTAAERLVNSEGVVGIMGPTCSGITVAVTKNVTGNIGVTMISPAATSPAITELDDGDYTFRTVPSDARQGVVLAEYALESGVDTVAVSYVNDDYGKGLSTSFETAFVERGGQVLMNAAHEDGRGDYSAEAGALSASGAEVLVVFGRFDQGGRGIIQSSLDVGAFESFVLADGMISQVLLDNVGPGLEGAFGTQPGSSSEAADRFIQLASEAGFDGDGGFRAESYDAAAVLALALQAAGSADREAIRNNIRNVSNAPGEKIYPGELAKGLEILGSGGEIDYEGATSVVFDEFGEAPGTYRIFEVVDGKFEVVAVR</sequence>
<gene>
    <name evidence="6" type="ORF">BOO69_13275</name>
</gene>
<organism evidence="6 7">
    <name type="scientific">Sulfitobacter alexandrii</name>
    <dbReference type="NCBI Taxonomy" id="1917485"/>
    <lineage>
        <taxon>Bacteria</taxon>
        <taxon>Pseudomonadati</taxon>
        <taxon>Pseudomonadota</taxon>
        <taxon>Alphaproteobacteria</taxon>
        <taxon>Rhodobacterales</taxon>
        <taxon>Roseobacteraceae</taxon>
        <taxon>Sulfitobacter</taxon>
    </lineage>
</organism>
<dbReference type="Pfam" id="PF13458">
    <property type="entry name" value="Peripla_BP_6"/>
    <property type="match status" value="1"/>
</dbReference>
<accession>A0A1J0WIW3</accession>